<dbReference type="InterPro" id="IPR000620">
    <property type="entry name" value="EamA_dom"/>
</dbReference>
<feature type="transmembrane region" description="Helical" evidence="1">
    <location>
        <begin position="48"/>
        <end position="69"/>
    </location>
</feature>
<comment type="caution">
    <text evidence="3">The sequence shown here is derived from an EMBL/GenBank/DDBJ whole genome shotgun (WGS) entry which is preliminary data.</text>
</comment>
<evidence type="ECO:0000256" key="1">
    <source>
        <dbReference type="SAM" id="Phobius"/>
    </source>
</evidence>
<dbReference type="Pfam" id="PF00892">
    <property type="entry name" value="EamA"/>
    <property type="match status" value="1"/>
</dbReference>
<evidence type="ECO:0000313" key="4">
    <source>
        <dbReference type="Proteomes" id="UP001595604"/>
    </source>
</evidence>
<keyword evidence="1" id="KW-0472">Membrane</keyword>
<reference evidence="4" key="1">
    <citation type="journal article" date="2019" name="Int. J. Syst. Evol. Microbiol.">
        <title>The Global Catalogue of Microorganisms (GCM) 10K type strain sequencing project: providing services to taxonomists for standard genome sequencing and annotation.</title>
        <authorList>
            <consortium name="The Broad Institute Genomics Platform"/>
            <consortium name="The Broad Institute Genome Sequencing Center for Infectious Disease"/>
            <person name="Wu L."/>
            <person name="Ma J."/>
        </authorList>
    </citation>
    <scope>NUCLEOTIDE SEQUENCE [LARGE SCALE GENOMIC DNA]</scope>
    <source>
        <strain evidence="4">KCTC 42984</strain>
    </source>
</reference>
<dbReference type="InterPro" id="IPR037185">
    <property type="entry name" value="EmrE-like"/>
</dbReference>
<dbReference type="PROSITE" id="PS51257">
    <property type="entry name" value="PROKAR_LIPOPROTEIN"/>
    <property type="match status" value="1"/>
</dbReference>
<dbReference type="PANTHER" id="PTHR22911:SF103">
    <property type="entry name" value="BLR2811 PROTEIN"/>
    <property type="match status" value="1"/>
</dbReference>
<dbReference type="SUPFAM" id="SSF103481">
    <property type="entry name" value="Multidrug resistance efflux transporter EmrE"/>
    <property type="match status" value="2"/>
</dbReference>
<feature type="transmembrane region" description="Helical" evidence="1">
    <location>
        <begin position="137"/>
        <end position="153"/>
    </location>
</feature>
<feature type="transmembrane region" description="Helical" evidence="1">
    <location>
        <begin position="112"/>
        <end position="130"/>
    </location>
</feature>
<evidence type="ECO:0000313" key="3">
    <source>
        <dbReference type="EMBL" id="MFC3174491.1"/>
    </source>
</evidence>
<keyword evidence="1" id="KW-1133">Transmembrane helix</keyword>
<protein>
    <submittedName>
        <fullName evidence="3">DMT family transporter</fullName>
    </submittedName>
</protein>
<feature type="transmembrane region" description="Helical" evidence="1">
    <location>
        <begin position="89"/>
        <end position="106"/>
    </location>
</feature>
<dbReference type="Proteomes" id="UP001595604">
    <property type="component" value="Unassembled WGS sequence"/>
</dbReference>
<feature type="transmembrane region" description="Helical" evidence="1">
    <location>
        <begin position="159"/>
        <end position="179"/>
    </location>
</feature>
<accession>A0ABV7ITE7</accession>
<organism evidence="3 4">
    <name type="scientific">Novosphingobium bradum</name>
    <dbReference type="NCBI Taxonomy" id="1737444"/>
    <lineage>
        <taxon>Bacteria</taxon>
        <taxon>Pseudomonadati</taxon>
        <taxon>Pseudomonadota</taxon>
        <taxon>Alphaproteobacteria</taxon>
        <taxon>Sphingomonadales</taxon>
        <taxon>Sphingomonadaceae</taxon>
        <taxon>Novosphingobium</taxon>
    </lineage>
</organism>
<dbReference type="EMBL" id="JBHRTQ010000007">
    <property type="protein sequence ID" value="MFC3174491.1"/>
    <property type="molecule type" value="Genomic_DNA"/>
</dbReference>
<gene>
    <name evidence="3" type="ORF">ACFOD9_09520</name>
</gene>
<proteinExistence type="predicted"/>
<keyword evidence="1" id="KW-0812">Transmembrane</keyword>
<feature type="transmembrane region" description="Helical" evidence="1">
    <location>
        <begin position="284"/>
        <end position="301"/>
    </location>
</feature>
<feature type="transmembrane region" description="Helical" evidence="1">
    <location>
        <begin position="191"/>
        <end position="214"/>
    </location>
</feature>
<sequence length="319" mass="33260">MKPKANSKRGRIITREIDHRRGLLLALAAFALLSCGDAVIKSMAGAWPPLGVAALRYSFGMVGLGAVVYRREGLSGFRTRRRGFQGLRGVGMAGATLGFFTAIFVMPLADAVAIGFVGPMVTVLLAALFLGEPVRRRSWLAIGAAFVGVLVVLRPNLLALGPVALLPLFAAVSNAFYMIGNRLTIGDVSILAQQFFVAVICAPILVVAAVIGHLSGHPGFALSLPAWHVVARCALVALSASTAHWMIFRATMLAGAGPIAPMAYVQIVVVSAIGWLAFGSTPQPASLVGIAVIVAAGLVLWRGGQAPAPRLDPKPDLTA</sequence>
<dbReference type="PANTHER" id="PTHR22911">
    <property type="entry name" value="ACYL-MALONYL CONDENSING ENZYME-RELATED"/>
    <property type="match status" value="1"/>
</dbReference>
<evidence type="ECO:0000259" key="2">
    <source>
        <dbReference type="Pfam" id="PF00892"/>
    </source>
</evidence>
<feature type="transmembrane region" description="Helical" evidence="1">
    <location>
        <begin position="226"/>
        <end position="247"/>
    </location>
</feature>
<feature type="transmembrane region" description="Helical" evidence="1">
    <location>
        <begin position="259"/>
        <end position="278"/>
    </location>
</feature>
<name>A0ABV7ITE7_9SPHN</name>
<keyword evidence="4" id="KW-1185">Reference proteome</keyword>
<feature type="domain" description="EamA" evidence="2">
    <location>
        <begin position="21"/>
        <end position="153"/>
    </location>
</feature>